<dbReference type="InterPro" id="IPR036259">
    <property type="entry name" value="MFS_trans_sf"/>
</dbReference>
<feature type="transmembrane region" description="Helical" evidence="6">
    <location>
        <begin position="196"/>
        <end position="216"/>
    </location>
</feature>
<name>A0AA90NLQ1_9GAMM</name>
<organism evidence="7 8">
    <name type="scientific">Candidatus Endonucleibacter bathymodioli</name>
    <dbReference type="NCBI Taxonomy" id="539814"/>
    <lineage>
        <taxon>Bacteria</taxon>
        <taxon>Pseudomonadati</taxon>
        <taxon>Pseudomonadota</taxon>
        <taxon>Gammaproteobacteria</taxon>
        <taxon>Oceanospirillales</taxon>
        <taxon>Endozoicomonadaceae</taxon>
        <taxon>Candidatus Endonucleibacter</taxon>
    </lineage>
</organism>
<feature type="transmembrane region" description="Helical" evidence="6">
    <location>
        <begin position="246"/>
        <end position="266"/>
    </location>
</feature>
<evidence type="ECO:0000256" key="3">
    <source>
        <dbReference type="ARBA" id="ARBA00022692"/>
    </source>
</evidence>
<reference evidence="7 8" key="1">
    <citation type="journal article" date="2023" name="bioRxiv">
        <title>An intranuclear bacterial parasite of deep-sea mussels expresses apoptosis inhibitors acquired from its host.</title>
        <authorList>
            <person name="Gonzalez Porras M.A."/>
            <person name="Assie A."/>
            <person name="Tietjen M."/>
            <person name="Violette M."/>
            <person name="Kleiner M."/>
            <person name="Gruber-Vodicka H."/>
            <person name="Dubilier N."/>
            <person name="Leisch N."/>
        </authorList>
    </citation>
    <scope>NUCLEOTIDE SEQUENCE [LARGE SCALE GENOMIC DNA]</scope>
    <source>
        <strain evidence="7">IAP13</strain>
    </source>
</reference>
<dbReference type="Pfam" id="PF13000">
    <property type="entry name" value="Acatn"/>
    <property type="match status" value="1"/>
</dbReference>
<feature type="transmembrane region" description="Helical" evidence="6">
    <location>
        <begin position="431"/>
        <end position="450"/>
    </location>
</feature>
<dbReference type="SUPFAM" id="SSF103473">
    <property type="entry name" value="MFS general substrate transporter"/>
    <property type="match status" value="1"/>
</dbReference>
<feature type="transmembrane region" description="Helical" evidence="6">
    <location>
        <begin position="53"/>
        <end position="74"/>
    </location>
</feature>
<comment type="subcellular location">
    <subcellularLocation>
        <location evidence="1">Membrane</location>
        <topology evidence="1">Multi-pass membrane protein</topology>
    </subcellularLocation>
</comment>
<dbReference type="GO" id="GO:0008521">
    <property type="term" value="F:acetyl-CoA transmembrane transporter activity"/>
    <property type="evidence" value="ECO:0007669"/>
    <property type="project" value="InterPro"/>
</dbReference>
<feature type="transmembrane region" description="Helical" evidence="6">
    <location>
        <begin position="163"/>
        <end position="184"/>
    </location>
</feature>
<keyword evidence="3 6" id="KW-0812">Transmembrane</keyword>
<dbReference type="GO" id="GO:0035348">
    <property type="term" value="P:acetyl-CoA transmembrane transport"/>
    <property type="evidence" value="ECO:0007669"/>
    <property type="project" value="InterPro"/>
</dbReference>
<comment type="caution">
    <text evidence="7">The sequence shown here is derived from an EMBL/GenBank/DDBJ whole genome shotgun (WGS) entry which is preliminary data.</text>
</comment>
<dbReference type="NCBIfam" id="TIGR00901">
    <property type="entry name" value="2A0125"/>
    <property type="match status" value="1"/>
</dbReference>
<feature type="transmembrane region" description="Helical" evidence="6">
    <location>
        <begin position="401"/>
        <end position="419"/>
    </location>
</feature>
<evidence type="ECO:0000256" key="5">
    <source>
        <dbReference type="ARBA" id="ARBA00023136"/>
    </source>
</evidence>
<feature type="transmembrane region" description="Helical" evidence="6">
    <location>
        <begin position="313"/>
        <end position="331"/>
    </location>
</feature>
<feature type="transmembrane region" description="Helical" evidence="6">
    <location>
        <begin position="273"/>
        <end position="293"/>
    </location>
</feature>
<dbReference type="Gene3D" id="1.20.1250.20">
    <property type="entry name" value="MFS general substrate transporter like domains"/>
    <property type="match status" value="1"/>
</dbReference>
<dbReference type="Proteomes" id="UP001178148">
    <property type="component" value="Unassembled WGS sequence"/>
</dbReference>
<keyword evidence="4 6" id="KW-1133">Transmembrane helix</keyword>
<dbReference type="EMBL" id="JASXSV010000013">
    <property type="protein sequence ID" value="MDP0589374.1"/>
    <property type="molecule type" value="Genomic_DNA"/>
</dbReference>
<protein>
    <submittedName>
        <fullName evidence="7">MFS transporter</fullName>
    </submittedName>
</protein>
<evidence type="ECO:0000256" key="1">
    <source>
        <dbReference type="ARBA" id="ARBA00004141"/>
    </source>
</evidence>
<keyword evidence="2" id="KW-0813">Transport</keyword>
<evidence type="ECO:0000256" key="6">
    <source>
        <dbReference type="SAM" id="Phobius"/>
    </source>
</evidence>
<evidence type="ECO:0000313" key="8">
    <source>
        <dbReference type="Proteomes" id="UP001178148"/>
    </source>
</evidence>
<proteinExistence type="predicted"/>
<dbReference type="InterPro" id="IPR004752">
    <property type="entry name" value="AmpG_permease/AT-1"/>
</dbReference>
<dbReference type="AlphaFoldDB" id="A0AA90NLQ1"/>
<feature type="transmembrane region" description="Helical" evidence="6">
    <location>
        <begin position="95"/>
        <end position="113"/>
    </location>
</feature>
<sequence length="461" mass="50465">MLMPIKQTVTWWQSAQIYRHPKAITLLFLGFSAGLPLMLLFSSLSFWLREAEISRATIGFFSWIGLAYSVKWIWSPLIDKLSIPYLKPLLGRRRSWLIVSQAGIVAGLVGMAFTDPALNLEAMVMFAVVVAFCSATQDIVIDAYRIDAAEIELQAALAATYMIGYRIAMITAGAGTLAIAGFVAGNAEGYMSQAWMIAYLCMAVLMGVGIITTLIITEPPVNAKPAALEQRAVTWMMGDSHLPAPIIKLVGWCYISIVCPFADFIIRYRWQALLLLALISTYRISDIVLGIMANPFYVDLGFTKQEVAAISKIYGVVMTLVGAGFGGLLTMRFGIMPMLFIGALLSSLTNLFFVAMTYAGHDLLWLTLTISADNLSGGIATSAFIAWLSSLTNINYSATQYALFSSMMLLLPKFIAGFSGVMVDSIGYHDFFIMTALLGSPVLILIWLASKCFDYKTINKG</sequence>
<dbReference type="InterPro" id="IPR024371">
    <property type="entry name" value="AcetylCoA_trans_1-like"/>
</dbReference>
<keyword evidence="8" id="KW-1185">Reference proteome</keyword>
<keyword evidence="5 6" id="KW-0472">Membrane</keyword>
<feature type="transmembrane region" description="Helical" evidence="6">
    <location>
        <begin position="365"/>
        <end position="389"/>
    </location>
</feature>
<evidence type="ECO:0000256" key="4">
    <source>
        <dbReference type="ARBA" id="ARBA00022989"/>
    </source>
</evidence>
<feature type="transmembrane region" description="Helical" evidence="6">
    <location>
        <begin position="338"/>
        <end position="359"/>
    </location>
</feature>
<dbReference type="PANTHER" id="PTHR12778">
    <property type="entry name" value="SOLUTE CARRIER FAMILY 33 ACETYL-COA TRANSPORTER -RELATED"/>
    <property type="match status" value="1"/>
</dbReference>
<evidence type="ECO:0000313" key="7">
    <source>
        <dbReference type="EMBL" id="MDP0589374.1"/>
    </source>
</evidence>
<gene>
    <name evidence="7" type="ORF">QS748_09380</name>
</gene>
<feature type="transmembrane region" description="Helical" evidence="6">
    <location>
        <begin position="23"/>
        <end position="47"/>
    </location>
</feature>
<dbReference type="PANTHER" id="PTHR12778:SF10">
    <property type="entry name" value="MAJOR FACILITATOR SUPERFAMILY DOMAIN-CONTAINING PROTEIN 3"/>
    <property type="match status" value="1"/>
</dbReference>
<evidence type="ECO:0000256" key="2">
    <source>
        <dbReference type="ARBA" id="ARBA00022448"/>
    </source>
</evidence>
<dbReference type="GO" id="GO:0016020">
    <property type="term" value="C:membrane"/>
    <property type="evidence" value="ECO:0007669"/>
    <property type="project" value="UniProtKB-SubCell"/>
</dbReference>
<accession>A0AA90NLQ1</accession>